<evidence type="ECO:0000256" key="9">
    <source>
        <dbReference type="SAM" id="MobiDB-lite"/>
    </source>
</evidence>
<keyword evidence="6 8" id="KW-0325">Glycoprotein</keyword>
<keyword evidence="5 8" id="KW-0812">Transmembrane</keyword>
<comment type="caution">
    <text evidence="10">The sequence shown here is derived from an EMBL/GenBank/DDBJ whole genome shotgun (WGS) entry which is preliminary data.</text>
</comment>
<dbReference type="EMBL" id="JARAOO010000014">
    <property type="protein sequence ID" value="KAJ7944226.1"/>
    <property type="molecule type" value="Genomic_DNA"/>
</dbReference>
<evidence type="ECO:0000256" key="6">
    <source>
        <dbReference type="ARBA" id="ARBA00023180"/>
    </source>
</evidence>
<keyword evidence="4 8" id="KW-0808">Transferase</keyword>
<dbReference type="Pfam" id="PF03141">
    <property type="entry name" value="Methyltransf_29"/>
    <property type="match status" value="1"/>
</dbReference>
<dbReference type="AlphaFoldDB" id="A0AAD7KRC3"/>
<accession>A0AAD7KRC3</accession>
<dbReference type="KEGG" id="qsa:O6P43_033662"/>
<sequence>MLTSNSVAPPQTSSTVARTARDQPAETTTTTKPIAQKDASVYEDNPGDLPDDAIKPDVDGNIKDSTTATNKSHEEEQISNSSGASNEDPDQNKYRESETQAQISEETILTQKQEAEQTSTNGNNEELEGNQKVGELIQSSKSVENPEQNIVQQLVETQKEEEQNQKQLQEDKGEIQKDTQEESQSNEKDQLQQSQQELEQRQQKLEEHSENGSNFNDETKSQALRNPNRYVPLKTCMHRVPIDEAERGTKWPEAWPSGLQTPPYWLNSSQMGIYGKPAPQDFAADYEHWKRVVDKYYRSSMGITWSDVRNVMDMRAVYGGFAAALRDHPIWVLNVVNIDSPETIPIIYEQRLFGIYHDWCESFSTCPRTYDLLHADHLFSKLKKRCKLAPVLAEVDRIVRPGCKLIVRDESSTIGEVETC</sequence>
<dbReference type="GO" id="GO:0032259">
    <property type="term" value="P:methylation"/>
    <property type="evidence" value="ECO:0007669"/>
    <property type="project" value="UniProtKB-KW"/>
</dbReference>
<evidence type="ECO:0000256" key="1">
    <source>
        <dbReference type="ARBA" id="ARBA00004606"/>
    </source>
</evidence>
<feature type="compositionally biased region" description="Basic and acidic residues" evidence="9">
    <location>
        <begin position="198"/>
        <end position="210"/>
    </location>
</feature>
<feature type="compositionally biased region" description="Polar residues" evidence="9">
    <location>
        <begin position="1"/>
        <end position="17"/>
    </location>
</feature>
<dbReference type="GO" id="GO:0016020">
    <property type="term" value="C:membrane"/>
    <property type="evidence" value="ECO:0007669"/>
    <property type="project" value="UniProtKB-SubCell"/>
</dbReference>
<gene>
    <name evidence="10" type="ORF">O6P43_033662</name>
</gene>
<dbReference type="GO" id="GO:0008168">
    <property type="term" value="F:methyltransferase activity"/>
    <property type="evidence" value="ECO:0007669"/>
    <property type="project" value="UniProtKB-UniRule"/>
</dbReference>
<evidence type="ECO:0000256" key="7">
    <source>
        <dbReference type="ARBA" id="ARBA00037847"/>
    </source>
</evidence>
<keyword evidence="3 8" id="KW-0489">Methyltransferase</keyword>
<organism evidence="10 11">
    <name type="scientific">Quillaja saponaria</name>
    <name type="common">Soap bark tree</name>
    <dbReference type="NCBI Taxonomy" id="32244"/>
    <lineage>
        <taxon>Eukaryota</taxon>
        <taxon>Viridiplantae</taxon>
        <taxon>Streptophyta</taxon>
        <taxon>Embryophyta</taxon>
        <taxon>Tracheophyta</taxon>
        <taxon>Spermatophyta</taxon>
        <taxon>Magnoliopsida</taxon>
        <taxon>eudicotyledons</taxon>
        <taxon>Gunneridae</taxon>
        <taxon>Pentapetalae</taxon>
        <taxon>rosids</taxon>
        <taxon>fabids</taxon>
        <taxon>Fabales</taxon>
        <taxon>Quillajaceae</taxon>
        <taxon>Quillaja</taxon>
    </lineage>
</organism>
<dbReference type="EC" id="2.1.1.-" evidence="8"/>
<keyword evidence="11" id="KW-1185">Reference proteome</keyword>
<feature type="region of interest" description="Disordered" evidence="9">
    <location>
        <begin position="1"/>
        <end position="229"/>
    </location>
</feature>
<evidence type="ECO:0000256" key="3">
    <source>
        <dbReference type="ARBA" id="ARBA00022603"/>
    </source>
</evidence>
<feature type="compositionally biased region" description="Polar residues" evidence="9">
    <location>
        <begin position="211"/>
        <end position="225"/>
    </location>
</feature>
<feature type="compositionally biased region" description="Polar residues" evidence="9">
    <location>
        <begin position="137"/>
        <end position="155"/>
    </location>
</feature>
<comment type="similarity">
    <text evidence="2 8">Belongs to the methyltransferase superfamily.</text>
</comment>
<dbReference type="PANTHER" id="PTHR10108">
    <property type="entry name" value="SAM-DEPENDENT METHYLTRANSFERASE"/>
    <property type="match status" value="1"/>
</dbReference>
<name>A0AAD7KRC3_QUISA</name>
<dbReference type="SUPFAM" id="SSF53335">
    <property type="entry name" value="S-adenosyl-L-methionine-dependent methyltransferases"/>
    <property type="match status" value="1"/>
</dbReference>
<dbReference type="InterPro" id="IPR004159">
    <property type="entry name" value="Put_SAM_MeTrfase"/>
</dbReference>
<evidence type="ECO:0000256" key="5">
    <source>
        <dbReference type="ARBA" id="ARBA00022968"/>
    </source>
</evidence>
<evidence type="ECO:0000313" key="11">
    <source>
        <dbReference type="Proteomes" id="UP001163823"/>
    </source>
</evidence>
<keyword evidence="5 8" id="KW-0735">Signal-anchor</keyword>
<reference evidence="10" key="1">
    <citation type="journal article" date="2023" name="Science">
        <title>Elucidation of the pathway for biosynthesis of saponin adjuvants from the soapbark tree.</title>
        <authorList>
            <person name="Reed J."/>
            <person name="Orme A."/>
            <person name="El-Demerdash A."/>
            <person name="Owen C."/>
            <person name="Martin L.B.B."/>
            <person name="Misra R.C."/>
            <person name="Kikuchi S."/>
            <person name="Rejzek M."/>
            <person name="Martin A.C."/>
            <person name="Harkess A."/>
            <person name="Leebens-Mack J."/>
            <person name="Louveau T."/>
            <person name="Stephenson M.J."/>
            <person name="Osbourn A."/>
        </authorList>
    </citation>
    <scope>NUCLEOTIDE SEQUENCE</scope>
    <source>
        <strain evidence="10">S10</strain>
    </source>
</reference>
<dbReference type="GO" id="GO:0005768">
    <property type="term" value="C:endosome"/>
    <property type="evidence" value="ECO:0007669"/>
    <property type="project" value="TreeGrafter"/>
</dbReference>
<evidence type="ECO:0000313" key="10">
    <source>
        <dbReference type="EMBL" id="KAJ7944226.1"/>
    </source>
</evidence>
<evidence type="ECO:0000256" key="8">
    <source>
        <dbReference type="RuleBase" id="RU366043"/>
    </source>
</evidence>
<dbReference type="InterPro" id="IPR029063">
    <property type="entry name" value="SAM-dependent_MTases_sf"/>
</dbReference>
<evidence type="ECO:0000256" key="4">
    <source>
        <dbReference type="ARBA" id="ARBA00022679"/>
    </source>
</evidence>
<dbReference type="Proteomes" id="UP001163823">
    <property type="component" value="Chromosome 14"/>
</dbReference>
<evidence type="ECO:0000256" key="2">
    <source>
        <dbReference type="ARBA" id="ARBA00008361"/>
    </source>
</evidence>
<dbReference type="PANTHER" id="PTHR10108:SF1077">
    <property type="entry name" value="METHYLTRANSFERASE PMT27-RELATED"/>
    <property type="match status" value="1"/>
</dbReference>
<protein>
    <recommendedName>
        <fullName evidence="8">Methyltransferase</fullName>
        <ecNumber evidence="8">2.1.1.-</ecNumber>
    </recommendedName>
</protein>
<feature type="compositionally biased region" description="Polar residues" evidence="9">
    <location>
        <begin position="99"/>
        <end position="124"/>
    </location>
</feature>
<comment type="subcellular location">
    <subcellularLocation>
        <location evidence="7">Endomembrane system</location>
        <topology evidence="7">Single-pass membrane protein</topology>
    </subcellularLocation>
    <subcellularLocation>
        <location evidence="1 8">Membrane</location>
        <topology evidence="1 8">Single-pass type II membrane protein</topology>
    </subcellularLocation>
</comment>
<dbReference type="GO" id="GO:0005802">
    <property type="term" value="C:trans-Golgi network"/>
    <property type="evidence" value="ECO:0007669"/>
    <property type="project" value="TreeGrafter"/>
</dbReference>
<feature type="compositionally biased region" description="Basic and acidic residues" evidence="9">
    <location>
        <begin position="157"/>
        <end position="190"/>
    </location>
</feature>
<feature type="compositionally biased region" description="Basic and acidic residues" evidence="9">
    <location>
        <begin position="52"/>
        <end position="62"/>
    </location>
</feature>
<proteinExistence type="inferred from homology"/>